<feature type="domain" description="Zinc-ribbon" evidence="1">
    <location>
        <begin position="5"/>
        <end position="25"/>
    </location>
</feature>
<gene>
    <name evidence="2" type="ORF">LCGC14_1438470</name>
</gene>
<evidence type="ECO:0000313" key="2">
    <source>
        <dbReference type="EMBL" id="KKM70661.1"/>
    </source>
</evidence>
<feature type="non-terminal residue" evidence="2">
    <location>
        <position position="62"/>
    </location>
</feature>
<dbReference type="EMBL" id="LAZR01009774">
    <property type="protein sequence ID" value="KKM70661.1"/>
    <property type="molecule type" value="Genomic_DNA"/>
</dbReference>
<organism evidence="2">
    <name type="scientific">marine sediment metagenome</name>
    <dbReference type="NCBI Taxonomy" id="412755"/>
    <lineage>
        <taxon>unclassified sequences</taxon>
        <taxon>metagenomes</taxon>
        <taxon>ecological metagenomes</taxon>
    </lineage>
</organism>
<name>A0A0F9K7K6_9ZZZZ</name>
<comment type="caution">
    <text evidence="2">The sequence shown here is derived from an EMBL/GenBank/DDBJ whole genome shotgun (WGS) entry which is preliminary data.</text>
</comment>
<sequence>MGIRCLNCQSENPEDTLFCGKCGTKFPLSEEVAAAHTKTLQTPVKYLIKGTTFSGRYEIIEE</sequence>
<evidence type="ECO:0000259" key="1">
    <source>
        <dbReference type="Pfam" id="PF13240"/>
    </source>
</evidence>
<protein>
    <recommendedName>
        <fullName evidence="1">Zinc-ribbon domain-containing protein</fullName>
    </recommendedName>
</protein>
<reference evidence="2" key="1">
    <citation type="journal article" date="2015" name="Nature">
        <title>Complex archaea that bridge the gap between prokaryotes and eukaryotes.</title>
        <authorList>
            <person name="Spang A."/>
            <person name="Saw J.H."/>
            <person name="Jorgensen S.L."/>
            <person name="Zaremba-Niedzwiedzka K."/>
            <person name="Martijn J."/>
            <person name="Lind A.E."/>
            <person name="van Eijk R."/>
            <person name="Schleper C."/>
            <person name="Guy L."/>
            <person name="Ettema T.J."/>
        </authorList>
    </citation>
    <scope>NUCLEOTIDE SEQUENCE</scope>
</reference>
<proteinExistence type="predicted"/>
<dbReference type="AlphaFoldDB" id="A0A0F9K7K6"/>
<dbReference type="InterPro" id="IPR026870">
    <property type="entry name" value="Zinc_ribbon_dom"/>
</dbReference>
<dbReference type="Pfam" id="PF13240">
    <property type="entry name" value="Zn_Ribbon_1"/>
    <property type="match status" value="1"/>
</dbReference>
<accession>A0A0F9K7K6</accession>